<dbReference type="AlphaFoldDB" id="A0A2K3M3K9"/>
<accession>A0A2K3M3K9</accession>
<name>A0A2K3M3K9_TRIPR</name>
<sequence length="50" mass="5365">MAIERGLDDITDLFGKSILLELCSSQLDPVPEVSPVNGFSLCCPHEFNGG</sequence>
<organism evidence="1 2">
    <name type="scientific">Trifolium pratense</name>
    <name type="common">Red clover</name>
    <dbReference type="NCBI Taxonomy" id="57577"/>
    <lineage>
        <taxon>Eukaryota</taxon>
        <taxon>Viridiplantae</taxon>
        <taxon>Streptophyta</taxon>
        <taxon>Embryophyta</taxon>
        <taxon>Tracheophyta</taxon>
        <taxon>Spermatophyta</taxon>
        <taxon>Magnoliopsida</taxon>
        <taxon>eudicotyledons</taxon>
        <taxon>Gunneridae</taxon>
        <taxon>Pentapetalae</taxon>
        <taxon>rosids</taxon>
        <taxon>fabids</taxon>
        <taxon>Fabales</taxon>
        <taxon>Fabaceae</taxon>
        <taxon>Papilionoideae</taxon>
        <taxon>50 kb inversion clade</taxon>
        <taxon>NPAAA clade</taxon>
        <taxon>Hologalegina</taxon>
        <taxon>IRL clade</taxon>
        <taxon>Trifolieae</taxon>
        <taxon>Trifolium</taxon>
    </lineage>
</organism>
<evidence type="ECO:0000313" key="1">
    <source>
        <dbReference type="EMBL" id="PNX85382.1"/>
    </source>
</evidence>
<proteinExistence type="predicted"/>
<dbReference type="Proteomes" id="UP000236291">
    <property type="component" value="Unassembled WGS sequence"/>
</dbReference>
<reference evidence="1 2" key="2">
    <citation type="journal article" date="2017" name="Front. Plant Sci.">
        <title>Gene Classification and Mining of Molecular Markers Useful in Red Clover (Trifolium pratense) Breeding.</title>
        <authorList>
            <person name="Istvanek J."/>
            <person name="Dluhosova J."/>
            <person name="Dluhos P."/>
            <person name="Patkova L."/>
            <person name="Nedelnik J."/>
            <person name="Repkova J."/>
        </authorList>
    </citation>
    <scope>NUCLEOTIDE SEQUENCE [LARGE SCALE GENOMIC DNA]</scope>
    <source>
        <strain evidence="2">cv. Tatra</strain>
        <tissue evidence="1">Young leaves</tissue>
    </source>
</reference>
<evidence type="ECO:0000313" key="2">
    <source>
        <dbReference type="Proteomes" id="UP000236291"/>
    </source>
</evidence>
<reference evidence="1 2" key="1">
    <citation type="journal article" date="2014" name="Am. J. Bot.">
        <title>Genome assembly and annotation for red clover (Trifolium pratense; Fabaceae).</title>
        <authorList>
            <person name="Istvanek J."/>
            <person name="Jaros M."/>
            <person name="Krenek A."/>
            <person name="Repkova J."/>
        </authorList>
    </citation>
    <scope>NUCLEOTIDE SEQUENCE [LARGE SCALE GENOMIC DNA]</scope>
    <source>
        <strain evidence="2">cv. Tatra</strain>
        <tissue evidence="1">Young leaves</tissue>
    </source>
</reference>
<comment type="caution">
    <text evidence="1">The sequence shown here is derived from an EMBL/GenBank/DDBJ whole genome shotgun (WGS) entry which is preliminary data.</text>
</comment>
<protein>
    <submittedName>
        <fullName evidence="1">Uncharacterized protein</fullName>
    </submittedName>
</protein>
<gene>
    <name evidence="1" type="ORF">L195_g041451</name>
</gene>
<dbReference type="EMBL" id="ASHM01048611">
    <property type="protein sequence ID" value="PNX85382.1"/>
    <property type="molecule type" value="Genomic_DNA"/>
</dbReference>